<reference evidence="1" key="2">
    <citation type="journal article" date="2022" name="New Phytol.">
        <title>Evolutionary transition to the ectomycorrhizal habit in the genomes of a hyperdiverse lineage of mushroom-forming fungi.</title>
        <authorList>
            <person name="Looney B."/>
            <person name="Miyauchi S."/>
            <person name="Morin E."/>
            <person name="Drula E."/>
            <person name="Courty P.E."/>
            <person name="Kohler A."/>
            <person name="Kuo A."/>
            <person name="LaButti K."/>
            <person name="Pangilinan J."/>
            <person name="Lipzen A."/>
            <person name="Riley R."/>
            <person name="Andreopoulos W."/>
            <person name="He G."/>
            <person name="Johnson J."/>
            <person name="Nolan M."/>
            <person name="Tritt A."/>
            <person name="Barry K.W."/>
            <person name="Grigoriev I.V."/>
            <person name="Nagy L.G."/>
            <person name="Hibbett D."/>
            <person name="Henrissat B."/>
            <person name="Matheny P.B."/>
            <person name="Labbe J."/>
            <person name="Martin F.M."/>
        </authorList>
    </citation>
    <scope>NUCLEOTIDE SEQUENCE</scope>
    <source>
        <strain evidence="1">FP105234-sp</strain>
    </source>
</reference>
<comment type="caution">
    <text evidence="1">The sequence shown here is derived from an EMBL/GenBank/DDBJ whole genome shotgun (WGS) entry which is preliminary data.</text>
</comment>
<dbReference type="EMBL" id="MU276362">
    <property type="protein sequence ID" value="KAI0039068.1"/>
    <property type="molecule type" value="Genomic_DNA"/>
</dbReference>
<name>A0ACB8R6C2_9AGAM</name>
<organism evidence="1 2">
    <name type="scientific">Auriscalpium vulgare</name>
    <dbReference type="NCBI Taxonomy" id="40419"/>
    <lineage>
        <taxon>Eukaryota</taxon>
        <taxon>Fungi</taxon>
        <taxon>Dikarya</taxon>
        <taxon>Basidiomycota</taxon>
        <taxon>Agaricomycotina</taxon>
        <taxon>Agaricomycetes</taxon>
        <taxon>Russulales</taxon>
        <taxon>Auriscalpiaceae</taxon>
        <taxon>Auriscalpium</taxon>
    </lineage>
</organism>
<reference evidence="1" key="1">
    <citation type="submission" date="2021-02" db="EMBL/GenBank/DDBJ databases">
        <authorList>
            <consortium name="DOE Joint Genome Institute"/>
            <person name="Ahrendt S."/>
            <person name="Looney B.P."/>
            <person name="Miyauchi S."/>
            <person name="Morin E."/>
            <person name="Drula E."/>
            <person name="Courty P.E."/>
            <person name="Chicoki N."/>
            <person name="Fauchery L."/>
            <person name="Kohler A."/>
            <person name="Kuo A."/>
            <person name="Labutti K."/>
            <person name="Pangilinan J."/>
            <person name="Lipzen A."/>
            <person name="Riley R."/>
            <person name="Andreopoulos W."/>
            <person name="He G."/>
            <person name="Johnson J."/>
            <person name="Barry K.W."/>
            <person name="Grigoriev I.V."/>
            <person name="Nagy L."/>
            <person name="Hibbett D."/>
            <person name="Henrissat B."/>
            <person name="Matheny P.B."/>
            <person name="Labbe J."/>
            <person name="Martin F."/>
        </authorList>
    </citation>
    <scope>NUCLEOTIDE SEQUENCE</scope>
    <source>
        <strain evidence="1">FP105234-sp</strain>
    </source>
</reference>
<gene>
    <name evidence="1" type="ORF">FA95DRAFT_1504689</name>
</gene>
<keyword evidence="2" id="KW-1185">Reference proteome</keyword>
<sequence length="217" mass="24871">MAALRLEHRGRDTTLEILDIVCFSRSTLARSRKQFQLTGSVTQAPAIGRGRPRLLAQADIAYLLRLSRHNPALFLDEYQLRLQRFRHCSASLDTLSRAGISLKQIQKMAFERDAIRRSAFIARIARYPATCLLPTDEVSKDDRTYARRRGCAQLGTRAERHYPFVRKRRLSMVATLALNRGIIASRVVEGSLNHELFYEYLRDDVVSYAVLLAQYNT</sequence>
<proteinExistence type="predicted"/>
<evidence type="ECO:0000313" key="1">
    <source>
        <dbReference type="EMBL" id="KAI0039068.1"/>
    </source>
</evidence>
<dbReference type="Proteomes" id="UP000814033">
    <property type="component" value="Unassembled WGS sequence"/>
</dbReference>
<evidence type="ECO:0000313" key="2">
    <source>
        <dbReference type="Proteomes" id="UP000814033"/>
    </source>
</evidence>
<protein>
    <submittedName>
        <fullName evidence="1">Uncharacterized protein</fullName>
    </submittedName>
</protein>
<accession>A0ACB8R6C2</accession>